<dbReference type="OrthoDB" id="9805928at2"/>
<keyword evidence="4" id="KW-1185">Reference proteome</keyword>
<dbReference type="AlphaFoldDB" id="A0A4R1F5A2"/>
<proteinExistence type="predicted"/>
<organism evidence="3 4">
    <name type="scientific">Cocleimonas flava</name>
    <dbReference type="NCBI Taxonomy" id="634765"/>
    <lineage>
        <taxon>Bacteria</taxon>
        <taxon>Pseudomonadati</taxon>
        <taxon>Pseudomonadota</taxon>
        <taxon>Gammaproteobacteria</taxon>
        <taxon>Thiotrichales</taxon>
        <taxon>Thiotrichaceae</taxon>
        <taxon>Cocleimonas</taxon>
    </lineage>
</organism>
<dbReference type="NCBIfam" id="TIGR01764">
    <property type="entry name" value="excise"/>
    <property type="match status" value="1"/>
</dbReference>
<gene>
    <name evidence="3" type="ORF">EV695_2378</name>
</gene>
<dbReference type="RefSeq" id="WP_131906105.1">
    <property type="nucleotide sequence ID" value="NZ_BAAAFU010000004.1"/>
</dbReference>
<evidence type="ECO:0000313" key="3">
    <source>
        <dbReference type="EMBL" id="TCJ87862.1"/>
    </source>
</evidence>
<name>A0A4R1F5A2_9GAMM</name>
<feature type="domain" description="PBP" evidence="1">
    <location>
        <begin position="95"/>
        <end position="277"/>
    </location>
</feature>
<evidence type="ECO:0000313" key="4">
    <source>
        <dbReference type="Proteomes" id="UP000294887"/>
    </source>
</evidence>
<dbReference type="PANTHER" id="PTHR38431:SF1">
    <property type="entry name" value="BLL2305 PROTEIN"/>
    <property type="match status" value="1"/>
</dbReference>
<comment type="caution">
    <text evidence="3">The sequence shown here is derived from an EMBL/GenBank/DDBJ whole genome shotgun (WGS) entry which is preliminary data.</text>
</comment>
<dbReference type="SUPFAM" id="SSF53850">
    <property type="entry name" value="Periplasmic binding protein-like II"/>
    <property type="match status" value="1"/>
</dbReference>
<sequence>MSKPSSLDLNTPFLSVKQVSEYLQLNEKKVYSLANEGHIPATKVTGKWMFPRELIDRWMLDSSHSGLLKDRLIIAGSDDPLLYRVVNTYAAQMGSHALVSYSPTGTGIGLKLLQSQRIDVCGMHWGPTAESRMRHPALLQQHAQYKNWVLIRAFQREQGLIVSPKLLQLSESPDAFFDTQYRWAMRQKGSGAQRFLLEILSHYHKTTDLLNCEVEANSEREAAAAIAMDMADIAPGARSVATEFGLGFISLGWESFDLALPRNIWFRHLFQEFINELKSLPSQQMAEALTGYDLTSCGELVWGDD</sequence>
<reference evidence="3 4" key="1">
    <citation type="submission" date="2019-03" db="EMBL/GenBank/DDBJ databases">
        <title>Genomic Encyclopedia of Type Strains, Phase IV (KMG-IV): sequencing the most valuable type-strain genomes for metagenomic binning, comparative biology and taxonomic classification.</title>
        <authorList>
            <person name="Goeker M."/>
        </authorList>
    </citation>
    <scope>NUCLEOTIDE SEQUENCE [LARGE SCALE GENOMIC DNA]</scope>
    <source>
        <strain evidence="3 4">DSM 24830</strain>
    </source>
</reference>
<dbReference type="Pfam" id="PF12727">
    <property type="entry name" value="PBP_like"/>
    <property type="match status" value="1"/>
</dbReference>
<evidence type="ECO:0000259" key="1">
    <source>
        <dbReference type="Pfam" id="PF12727"/>
    </source>
</evidence>
<feature type="domain" description="Helix-turn-helix" evidence="2">
    <location>
        <begin position="13"/>
        <end position="59"/>
    </location>
</feature>
<dbReference type="EMBL" id="SMFQ01000003">
    <property type="protein sequence ID" value="TCJ87862.1"/>
    <property type="molecule type" value="Genomic_DNA"/>
</dbReference>
<dbReference type="InterPro" id="IPR041657">
    <property type="entry name" value="HTH_17"/>
</dbReference>
<dbReference type="InterPro" id="IPR024370">
    <property type="entry name" value="PBP_domain"/>
</dbReference>
<evidence type="ECO:0000259" key="2">
    <source>
        <dbReference type="Pfam" id="PF12728"/>
    </source>
</evidence>
<dbReference type="PANTHER" id="PTHR38431">
    <property type="entry name" value="BLL2305 PROTEIN"/>
    <property type="match status" value="1"/>
</dbReference>
<dbReference type="Pfam" id="PF12728">
    <property type="entry name" value="HTH_17"/>
    <property type="match status" value="1"/>
</dbReference>
<protein>
    <submittedName>
        <fullName evidence="3">Excisionase family DNA binding protein</fullName>
    </submittedName>
</protein>
<dbReference type="InterPro" id="IPR010093">
    <property type="entry name" value="SinI_DNA-bd"/>
</dbReference>
<accession>A0A4R1F5A2</accession>
<dbReference type="Proteomes" id="UP000294887">
    <property type="component" value="Unassembled WGS sequence"/>
</dbReference>
<dbReference type="GO" id="GO:0003677">
    <property type="term" value="F:DNA binding"/>
    <property type="evidence" value="ECO:0007669"/>
    <property type="project" value="InterPro"/>
</dbReference>